<evidence type="ECO:0000256" key="3">
    <source>
        <dbReference type="SAM" id="SignalP"/>
    </source>
</evidence>
<feature type="signal peptide" evidence="3">
    <location>
        <begin position="1"/>
        <end position="19"/>
    </location>
</feature>
<dbReference type="SMART" id="SM00062">
    <property type="entry name" value="PBPb"/>
    <property type="match status" value="1"/>
</dbReference>
<gene>
    <name evidence="5" type="ORF">I4W93_000515</name>
</gene>
<evidence type="ECO:0000256" key="1">
    <source>
        <dbReference type="ARBA" id="ARBA00010333"/>
    </source>
</evidence>
<dbReference type="Pfam" id="PF00497">
    <property type="entry name" value="SBP_bac_3"/>
    <property type="match status" value="1"/>
</dbReference>
<feature type="chain" id="PRO_5045090145" evidence="3">
    <location>
        <begin position="20"/>
        <end position="267"/>
    </location>
</feature>
<protein>
    <submittedName>
        <fullName evidence="5">Transporter substrate-binding domain-containing protein</fullName>
    </submittedName>
</protein>
<dbReference type="EMBL" id="JAERPS020000001">
    <property type="protein sequence ID" value="MBZ9610075.1"/>
    <property type="molecule type" value="Genomic_DNA"/>
</dbReference>
<organism evidence="5 6">
    <name type="scientific">Rheinheimera maricola</name>
    <dbReference type="NCBI Taxonomy" id="2793282"/>
    <lineage>
        <taxon>Bacteria</taxon>
        <taxon>Pseudomonadati</taxon>
        <taxon>Pseudomonadota</taxon>
        <taxon>Gammaproteobacteria</taxon>
        <taxon>Chromatiales</taxon>
        <taxon>Chromatiaceae</taxon>
        <taxon>Rheinheimera</taxon>
    </lineage>
</organism>
<evidence type="ECO:0000313" key="5">
    <source>
        <dbReference type="EMBL" id="MBZ9610075.1"/>
    </source>
</evidence>
<comment type="similarity">
    <text evidence="1">Belongs to the bacterial solute-binding protein 3 family.</text>
</comment>
<comment type="caution">
    <text evidence="5">The sequence shown here is derived from an EMBL/GenBank/DDBJ whole genome shotgun (WGS) entry which is preliminary data.</text>
</comment>
<dbReference type="PANTHER" id="PTHR35936">
    <property type="entry name" value="MEMBRANE-BOUND LYTIC MUREIN TRANSGLYCOSYLASE F"/>
    <property type="match status" value="1"/>
</dbReference>
<evidence type="ECO:0000313" key="6">
    <source>
        <dbReference type="Proteomes" id="UP000663814"/>
    </source>
</evidence>
<keyword evidence="2 3" id="KW-0732">Signal</keyword>
<name>A0ABS7X3D5_9GAMM</name>
<accession>A0ABS7X3D5</accession>
<dbReference type="PANTHER" id="PTHR35936:SF25">
    <property type="entry name" value="ABC TRANSPORTER SUBSTRATE-BINDING PROTEIN"/>
    <property type="match status" value="1"/>
</dbReference>
<proteinExistence type="inferred from homology"/>
<dbReference type="RefSeq" id="WP_205312480.1">
    <property type="nucleotide sequence ID" value="NZ_JAERPS020000001.1"/>
</dbReference>
<dbReference type="Gene3D" id="3.40.190.10">
    <property type="entry name" value="Periplasmic binding protein-like II"/>
    <property type="match status" value="2"/>
</dbReference>
<reference evidence="5 6" key="2">
    <citation type="submission" date="2021-08" db="EMBL/GenBank/DDBJ databases">
        <title>Rheinheimera aquimaris sp. nov., isolated from seawater of the East Sea in Korea.</title>
        <authorList>
            <person name="Kim K.H."/>
            <person name="Wenting R."/>
            <person name="Kim K.R."/>
            <person name="Jeon C.O."/>
        </authorList>
    </citation>
    <scope>NUCLEOTIDE SEQUENCE [LARGE SCALE GENOMIC DNA]</scope>
    <source>
        <strain evidence="5 6">MA-13</strain>
    </source>
</reference>
<dbReference type="Proteomes" id="UP000663814">
    <property type="component" value="Unassembled WGS sequence"/>
</dbReference>
<evidence type="ECO:0000256" key="2">
    <source>
        <dbReference type="ARBA" id="ARBA00022729"/>
    </source>
</evidence>
<keyword evidence="6" id="KW-1185">Reference proteome</keyword>
<dbReference type="SUPFAM" id="SSF53850">
    <property type="entry name" value="Periplasmic binding protein-like II"/>
    <property type="match status" value="1"/>
</dbReference>
<sequence>MKHLLLTLCCLYLSMPAYSCVLRMGIETSFAPYILQQNDSWSGLNVELLQRLAKEIDCELEFIHSPWLRALKLIEQGELDVLSHLSYNHERSEQFAFIGPHQQEIIYLVGVPQAFPGLTELAKLKQAGTAGVIALLNGAYYGDELDSILNDAKNRTRFVFIRGNEDKQALLLNGRVHGVLEDIAAYHYWKKRASLPTADYLPLFEVYQSPVYFGFNRKTLSTQQLQQLASAWQRLYDNGSFDSIVQRYQLAEYQFSLPLPASVLPVL</sequence>
<reference evidence="5 6" key="1">
    <citation type="submission" date="2020-12" db="EMBL/GenBank/DDBJ databases">
        <authorList>
            <person name="Ruan W."/>
            <person name="Khan S.A."/>
            <person name="Jeon C.O."/>
        </authorList>
    </citation>
    <scope>NUCLEOTIDE SEQUENCE [LARGE SCALE GENOMIC DNA]</scope>
    <source>
        <strain evidence="5 6">MA-13</strain>
    </source>
</reference>
<evidence type="ECO:0000259" key="4">
    <source>
        <dbReference type="SMART" id="SM00062"/>
    </source>
</evidence>
<feature type="domain" description="Solute-binding protein family 3/N-terminal" evidence="4">
    <location>
        <begin position="21"/>
        <end position="252"/>
    </location>
</feature>
<dbReference type="InterPro" id="IPR001638">
    <property type="entry name" value="Solute-binding_3/MltF_N"/>
</dbReference>